<name>A0A518AIS1_9BACT</name>
<sequence>MRGQWLPWPTEQPIATGTNEIEPTGLEPTGPRRLGGIDQPPR</sequence>
<accession>A0A518AIS1</accession>
<evidence type="ECO:0000313" key="3">
    <source>
        <dbReference type="Proteomes" id="UP000315750"/>
    </source>
</evidence>
<dbReference type="KEGG" id="amuc:Pan181_07830"/>
<keyword evidence="3" id="KW-1185">Reference proteome</keyword>
<protein>
    <submittedName>
        <fullName evidence="2">Uncharacterized protein</fullName>
    </submittedName>
</protein>
<gene>
    <name evidence="2" type="ORF">Pan181_07830</name>
</gene>
<reference evidence="2 3" key="1">
    <citation type="submission" date="2019-02" db="EMBL/GenBank/DDBJ databases">
        <title>Deep-cultivation of Planctomycetes and their phenomic and genomic characterization uncovers novel biology.</title>
        <authorList>
            <person name="Wiegand S."/>
            <person name="Jogler M."/>
            <person name="Boedeker C."/>
            <person name="Pinto D."/>
            <person name="Vollmers J."/>
            <person name="Rivas-Marin E."/>
            <person name="Kohn T."/>
            <person name="Peeters S.H."/>
            <person name="Heuer A."/>
            <person name="Rast P."/>
            <person name="Oberbeckmann S."/>
            <person name="Bunk B."/>
            <person name="Jeske O."/>
            <person name="Meyerdierks A."/>
            <person name="Storesund J.E."/>
            <person name="Kallscheuer N."/>
            <person name="Luecker S."/>
            <person name="Lage O.M."/>
            <person name="Pohl T."/>
            <person name="Merkel B.J."/>
            <person name="Hornburger P."/>
            <person name="Mueller R.-W."/>
            <person name="Bruemmer F."/>
            <person name="Labrenz M."/>
            <person name="Spormann A.M."/>
            <person name="Op den Camp H."/>
            <person name="Overmann J."/>
            <person name="Amann R."/>
            <person name="Jetten M.S.M."/>
            <person name="Mascher T."/>
            <person name="Medema M.H."/>
            <person name="Devos D.P."/>
            <person name="Kaster A.-K."/>
            <person name="Ovreas L."/>
            <person name="Rohde M."/>
            <person name="Galperin M.Y."/>
            <person name="Jogler C."/>
        </authorList>
    </citation>
    <scope>NUCLEOTIDE SEQUENCE [LARGE SCALE GENOMIC DNA]</scope>
    <source>
        <strain evidence="2 3">Pan181</strain>
    </source>
</reference>
<proteinExistence type="predicted"/>
<dbReference type="AlphaFoldDB" id="A0A518AIS1"/>
<evidence type="ECO:0000313" key="2">
    <source>
        <dbReference type="EMBL" id="QDU54600.1"/>
    </source>
</evidence>
<dbReference type="Proteomes" id="UP000315750">
    <property type="component" value="Chromosome"/>
</dbReference>
<organism evidence="2 3">
    <name type="scientific">Aeoliella mucimassa</name>
    <dbReference type="NCBI Taxonomy" id="2527972"/>
    <lineage>
        <taxon>Bacteria</taxon>
        <taxon>Pseudomonadati</taxon>
        <taxon>Planctomycetota</taxon>
        <taxon>Planctomycetia</taxon>
        <taxon>Pirellulales</taxon>
        <taxon>Lacipirellulaceae</taxon>
        <taxon>Aeoliella</taxon>
    </lineage>
</organism>
<dbReference type="EMBL" id="CP036278">
    <property type="protein sequence ID" value="QDU54600.1"/>
    <property type="molecule type" value="Genomic_DNA"/>
</dbReference>
<feature type="region of interest" description="Disordered" evidence="1">
    <location>
        <begin position="1"/>
        <end position="42"/>
    </location>
</feature>
<evidence type="ECO:0000256" key="1">
    <source>
        <dbReference type="SAM" id="MobiDB-lite"/>
    </source>
</evidence>